<dbReference type="InterPro" id="IPR002641">
    <property type="entry name" value="PNPLA_dom"/>
</dbReference>
<feature type="short sequence motif" description="DGA/G" evidence="4">
    <location>
        <begin position="182"/>
        <end position="184"/>
    </location>
</feature>
<dbReference type="GO" id="GO:0016042">
    <property type="term" value="P:lipid catabolic process"/>
    <property type="evidence" value="ECO:0007669"/>
    <property type="project" value="UniProtKB-UniRule"/>
</dbReference>
<feature type="active site" description="Proton acceptor" evidence="4">
    <location>
        <position position="182"/>
    </location>
</feature>
<dbReference type="PANTHER" id="PTHR14226">
    <property type="entry name" value="NEUROPATHY TARGET ESTERASE/SWISS CHEESE D.MELANOGASTER"/>
    <property type="match status" value="1"/>
</dbReference>
<keyword evidence="3 4" id="KW-0443">Lipid metabolism</keyword>
<evidence type="ECO:0000256" key="3">
    <source>
        <dbReference type="ARBA" id="ARBA00023098"/>
    </source>
</evidence>
<evidence type="ECO:0000313" key="6">
    <source>
        <dbReference type="EMBL" id="KXG74283.1"/>
    </source>
</evidence>
<evidence type="ECO:0000256" key="2">
    <source>
        <dbReference type="ARBA" id="ARBA00022963"/>
    </source>
</evidence>
<evidence type="ECO:0000256" key="4">
    <source>
        <dbReference type="PROSITE-ProRule" id="PRU01161"/>
    </source>
</evidence>
<feature type="active site" description="Nucleophile" evidence="4">
    <location>
        <position position="70"/>
    </location>
</feature>
<evidence type="ECO:0000256" key="1">
    <source>
        <dbReference type="ARBA" id="ARBA00022801"/>
    </source>
</evidence>
<dbReference type="CDD" id="cd07205">
    <property type="entry name" value="Pat_PNPLA6_PNPLA7_NTE1_like"/>
    <property type="match status" value="1"/>
</dbReference>
<keyword evidence="7" id="KW-1185">Reference proteome</keyword>
<evidence type="ECO:0000259" key="5">
    <source>
        <dbReference type="PROSITE" id="PS51635"/>
    </source>
</evidence>
<dbReference type="EMBL" id="LOEE01000059">
    <property type="protein sequence ID" value="KXG74283.1"/>
    <property type="molecule type" value="Genomic_DNA"/>
</dbReference>
<proteinExistence type="predicted"/>
<dbReference type="InterPro" id="IPR050301">
    <property type="entry name" value="NTE"/>
</dbReference>
<dbReference type="PANTHER" id="PTHR14226:SF76">
    <property type="entry name" value="NTE FAMILY PROTEIN RSSA"/>
    <property type="match status" value="1"/>
</dbReference>
<comment type="caution">
    <text evidence="6">The sequence shown here is derived from an EMBL/GenBank/DDBJ whole genome shotgun (WGS) entry which is preliminary data.</text>
</comment>
<dbReference type="SUPFAM" id="SSF52151">
    <property type="entry name" value="FabD/lysophospholipase-like"/>
    <property type="match status" value="1"/>
</dbReference>
<keyword evidence="2 4" id="KW-0442">Lipid degradation</keyword>
<feature type="domain" description="PNPLA" evidence="5">
    <location>
        <begin position="37"/>
        <end position="195"/>
    </location>
</feature>
<dbReference type="RefSeq" id="WP_068557393.1">
    <property type="nucleotide sequence ID" value="NZ_LOEE01000059.1"/>
</dbReference>
<gene>
    <name evidence="6" type="ORF">AN619_24750</name>
</gene>
<dbReference type="Pfam" id="PF01734">
    <property type="entry name" value="Patatin"/>
    <property type="match status" value="1"/>
</dbReference>
<dbReference type="AlphaFoldDB" id="A0A140L158"/>
<dbReference type="STRING" id="520762.AN619_24750"/>
<feature type="short sequence motif" description="GXSXG" evidence="4">
    <location>
        <begin position="68"/>
        <end position="72"/>
    </location>
</feature>
<dbReference type="Gene3D" id="3.40.1090.10">
    <property type="entry name" value="Cytosolic phospholipase A2 catalytic domain"/>
    <property type="match status" value="2"/>
</dbReference>
<reference evidence="6 7" key="1">
    <citation type="submission" date="2015-12" db="EMBL/GenBank/DDBJ databases">
        <title>Draft genome sequence of the thermoanaerobe Thermotalea metallivorans, an isolate from the runoff channel of the Great Artesian Basin, Australia.</title>
        <authorList>
            <person name="Patel B.K."/>
        </authorList>
    </citation>
    <scope>NUCLEOTIDE SEQUENCE [LARGE SCALE GENOMIC DNA]</scope>
    <source>
        <strain evidence="6 7">B2-1</strain>
    </source>
</reference>
<dbReference type="GO" id="GO:0016787">
    <property type="term" value="F:hydrolase activity"/>
    <property type="evidence" value="ECO:0007669"/>
    <property type="project" value="UniProtKB-UniRule"/>
</dbReference>
<name>A0A140L158_9FIRM</name>
<protein>
    <submittedName>
        <fullName evidence="6">Putative NTE family protein</fullName>
    </submittedName>
</protein>
<dbReference type="Proteomes" id="UP000070456">
    <property type="component" value="Unassembled WGS sequence"/>
</dbReference>
<dbReference type="InterPro" id="IPR016035">
    <property type="entry name" value="Acyl_Trfase/lysoPLipase"/>
</dbReference>
<keyword evidence="1 4" id="KW-0378">Hydrolase</keyword>
<accession>A0A140L158</accession>
<comment type="caution">
    <text evidence="4">Lacks conserved residue(s) required for the propagation of feature annotation.</text>
</comment>
<sequence length="291" mass="31748">MGKRLKSSLHSLFHPFPAFFKKKTVSLPQKTHPTIALALGGGAVWGISHIGILKVLENHHIPVHYMSGTSIGALVGGLYAAGIPLQKLYELAISTQWKNLSKLSLPLGGILSNEPMEFFICNLIGNKTFEDLKIPFVAVATDLLTGEEIILHSGKLSTAIRASTAIPGIFHPIHINNRTLVDGGVVSNVPVHAVKGFNPDITIAVNLVPSLEDWLPSNSLETILKSLFIMQQKVVAKETSQADLVINLSMKGFSPIDFSKAKELYQKGMMTGLSYISRIQEIIEKKKKELP</sequence>
<organism evidence="6 7">
    <name type="scientific">Thermotalea metallivorans</name>
    <dbReference type="NCBI Taxonomy" id="520762"/>
    <lineage>
        <taxon>Bacteria</taxon>
        <taxon>Bacillati</taxon>
        <taxon>Bacillota</taxon>
        <taxon>Clostridia</taxon>
        <taxon>Peptostreptococcales</taxon>
        <taxon>Thermotaleaceae</taxon>
        <taxon>Thermotalea</taxon>
    </lineage>
</organism>
<evidence type="ECO:0000313" key="7">
    <source>
        <dbReference type="Proteomes" id="UP000070456"/>
    </source>
</evidence>
<dbReference type="PROSITE" id="PS51635">
    <property type="entry name" value="PNPLA"/>
    <property type="match status" value="1"/>
</dbReference>